<evidence type="ECO:0000256" key="5">
    <source>
        <dbReference type="ARBA" id="ARBA00023122"/>
    </source>
</evidence>
<dbReference type="AlphaFoldDB" id="A0A388KFQ5"/>
<dbReference type="Gramene" id="GBG68869">
    <property type="protein sequence ID" value="GBG68869"/>
    <property type="gene ID" value="CBR_g3566"/>
</dbReference>
<feature type="transmembrane region" description="Helical" evidence="7">
    <location>
        <begin position="121"/>
        <end position="146"/>
    </location>
</feature>
<dbReference type="GO" id="GO:0015108">
    <property type="term" value="F:chloride transmembrane transporter activity"/>
    <property type="evidence" value="ECO:0007669"/>
    <property type="project" value="InterPro"/>
</dbReference>
<dbReference type="OMA" id="YRITWRW"/>
<keyword evidence="3" id="KW-0677">Repeat</keyword>
<reference evidence="8 9" key="1">
    <citation type="journal article" date="2018" name="Cell">
        <title>The Chara Genome: Secondary Complexity and Implications for Plant Terrestrialization.</title>
        <authorList>
            <person name="Nishiyama T."/>
            <person name="Sakayama H."/>
            <person name="Vries J.D."/>
            <person name="Buschmann H."/>
            <person name="Saint-Marcoux D."/>
            <person name="Ullrich K.K."/>
            <person name="Haas F.B."/>
            <person name="Vanderstraeten L."/>
            <person name="Becker D."/>
            <person name="Lang D."/>
            <person name="Vosolsobe S."/>
            <person name="Rombauts S."/>
            <person name="Wilhelmsson P.K.I."/>
            <person name="Janitza P."/>
            <person name="Kern R."/>
            <person name="Heyl A."/>
            <person name="Rumpler F."/>
            <person name="Villalobos L.I.A.C."/>
            <person name="Clay J.M."/>
            <person name="Skokan R."/>
            <person name="Toyoda A."/>
            <person name="Suzuki Y."/>
            <person name="Kagoshima H."/>
            <person name="Schijlen E."/>
            <person name="Tajeshwar N."/>
            <person name="Catarino B."/>
            <person name="Hetherington A.J."/>
            <person name="Saltykova A."/>
            <person name="Bonnot C."/>
            <person name="Breuninger H."/>
            <person name="Symeonidi A."/>
            <person name="Radhakrishnan G.V."/>
            <person name="Van Nieuwerburgh F."/>
            <person name="Deforce D."/>
            <person name="Chang C."/>
            <person name="Karol K.G."/>
            <person name="Hedrich R."/>
            <person name="Ulvskov P."/>
            <person name="Glockner G."/>
            <person name="Delwiche C.F."/>
            <person name="Petrasek J."/>
            <person name="Van de Peer Y."/>
            <person name="Friml J."/>
            <person name="Beilby M."/>
            <person name="Dolan L."/>
            <person name="Kohara Y."/>
            <person name="Sugano S."/>
            <person name="Fujiyama A."/>
            <person name="Delaux P.-M."/>
            <person name="Quint M."/>
            <person name="TheiBen G."/>
            <person name="Hagemann M."/>
            <person name="Harholt J."/>
            <person name="Dunand C."/>
            <person name="Zachgo S."/>
            <person name="Langdale J."/>
            <person name="Maumus F."/>
            <person name="Straeten D.V.D."/>
            <person name="Gould S.B."/>
            <person name="Rensing S.A."/>
        </authorList>
    </citation>
    <scope>NUCLEOTIDE SEQUENCE [LARGE SCALE GENOMIC DNA]</scope>
    <source>
        <strain evidence="8 9">S276</strain>
    </source>
</reference>
<comment type="caution">
    <text evidence="8">The sequence shown here is derived from an EMBL/GenBank/DDBJ whole genome shotgun (WGS) entry which is preliminary data.</text>
</comment>
<evidence type="ECO:0000256" key="2">
    <source>
        <dbReference type="ARBA" id="ARBA00022692"/>
    </source>
</evidence>
<evidence type="ECO:0000313" key="8">
    <source>
        <dbReference type="EMBL" id="GBG68869.1"/>
    </source>
</evidence>
<dbReference type="InterPro" id="IPR051280">
    <property type="entry name" value="Cl-channel/antiporter"/>
</dbReference>
<dbReference type="EMBL" id="BFEA01000106">
    <property type="protein sequence ID" value="GBG68869.1"/>
    <property type="molecule type" value="Genomic_DNA"/>
</dbReference>
<proteinExistence type="predicted"/>
<keyword evidence="5" id="KW-0129">CBS domain</keyword>
<keyword evidence="6 7" id="KW-0472">Membrane</keyword>
<sequence length="306" mass="32887">MPRLDAPPGSNNDSEEGGMQSRLLLPADRHSDCSDDPLSGVHVMAHMESLDYEVVESAVYKEDQTQRGPFDHVIYASLKWTFALLIGAATGFIAFLINVAVENLAGWKFTATFWVMQYSYILSFFVYVLCNGLLVFSSVVIVTYFAPMAAGSGIPEIKGYLNGIDTPGILLFRTLVGKVFGSLGSVAGGLALGKEGPLVHTGACIASLMGQGGSTKYRITWRWLRIFKNDRDQRDLLAVGVAVVGFASSANFARVAIPRDVGDEVGPSESLSKPCNGAVDSEMAGESRVMVLAEKASPKTTVSWDT</sequence>
<dbReference type="PANTHER" id="PTHR11689">
    <property type="entry name" value="CHLORIDE CHANNEL PROTEIN CLC FAMILY MEMBER"/>
    <property type="match status" value="1"/>
</dbReference>
<accession>A0A388KFQ5</accession>
<keyword evidence="4 7" id="KW-1133">Transmembrane helix</keyword>
<evidence type="ECO:0000256" key="7">
    <source>
        <dbReference type="SAM" id="Phobius"/>
    </source>
</evidence>
<dbReference type="PRINTS" id="PR00762">
    <property type="entry name" value="CLCHANNEL"/>
</dbReference>
<evidence type="ECO:0000256" key="6">
    <source>
        <dbReference type="ARBA" id="ARBA00023136"/>
    </source>
</evidence>
<dbReference type="PANTHER" id="PTHR11689:SF136">
    <property type="entry name" value="H(+)_CL(-) EXCHANGE TRANSPORTER 7"/>
    <property type="match status" value="1"/>
</dbReference>
<dbReference type="Proteomes" id="UP000265515">
    <property type="component" value="Unassembled WGS sequence"/>
</dbReference>
<evidence type="ECO:0000256" key="1">
    <source>
        <dbReference type="ARBA" id="ARBA00004141"/>
    </source>
</evidence>
<name>A0A388KFQ5_CHABU</name>
<protein>
    <recommendedName>
        <fullName evidence="10">Chloride channel protein</fullName>
    </recommendedName>
</protein>
<feature type="transmembrane region" description="Helical" evidence="7">
    <location>
        <begin position="80"/>
        <end position="101"/>
    </location>
</feature>
<keyword evidence="9" id="KW-1185">Reference proteome</keyword>
<dbReference type="Gene3D" id="1.10.3080.10">
    <property type="entry name" value="Clc chloride channel"/>
    <property type="match status" value="1"/>
</dbReference>
<dbReference type="InterPro" id="IPR001807">
    <property type="entry name" value="ClC"/>
</dbReference>
<gene>
    <name evidence="8" type="ORF">CBR_g3566</name>
</gene>
<evidence type="ECO:0000256" key="4">
    <source>
        <dbReference type="ARBA" id="ARBA00022989"/>
    </source>
</evidence>
<evidence type="ECO:0000313" key="9">
    <source>
        <dbReference type="Proteomes" id="UP000265515"/>
    </source>
</evidence>
<dbReference type="OrthoDB" id="428525at2759"/>
<dbReference type="InterPro" id="IPR014743">
    <property type="entry name" value="Cl-channel_core"/>
</dbReference>
<comment type="subcellular location">
    <subcellularLocation>
        <location evidence="1">Membrane</location>
        <topology evidence="1">Multi-pass membrane protein</topology>
    </subcellularLocation>
</comment>
<evidence type="ECO:0008006" key="10">
    <source>
        <dbReference type="Google" id="ProtNLM"/>
    </source>
</evidence>
<evidence type="ECO:0000256" key="3">
    <source>
        <dbReference type="ARBA" id="ARBA00022737"/>
    </source>
</evidence>
<dbReference type="STRING" id="69332.A0A388KFQ5"/>
<organism evidence="8 9">
    <name type="scientific">Chara braunii</name>
    <name type="common">Braun's stonewort</name>
    <dbReference type="NCBI Taxonomy" id="69332"/>
    <lineage>
        <taxon>Eukaryota</taxon>
        <taxon>Viridiplantae</taxon>
        <taxon>Streptophyta</taxon>
        <taxon>Charophyceae</taxon>
        <taxon>Charales</taxon>
        <taxon>Characeae</taxon>
        <taxon>Chara</taxon>
    </lineage>
</organism>
<dbReference type="GO" id="GO:0016020">
    <property type="term" value="C:membrane"/>
    <property type="evidence" value="ECO:0007669"/>
    <property type="project" value="UniProtKB-SubCell"/>
</dbReference>
<dbReference type="Pfam" id="PF00654">
    <property type="entry name" value="Voltage_CLC"/>
    <property type="match status" value="1"/>
</dbReference>
<dbReference type="SUPFAM" id="SSF81340">
    <property type="entry name" value="Clc chloride channel"/>
    <property type="match status" value="1"/>
</dbReference>
<keyword evidence="2 7" id="KW-0812">Transmembrane</keyword>